<comment type="caution">
    <text evidence="6">The sequence shown here is derived from an EMBL/GenBank/DDBJ whole genome shotgun (WGS) entry which is preliminary data.</text>
</comment>
<sequence>MLMKNLQTYFLFVTFLSIIFCSISNTQIGSVSQLTQPEAKIEKTNKKILNNENKFVNPIVLFPLNFEESVFQVNTFGPGIFQFDNSKMSFHSQDGFIDMKIKNGDLGRIEGYEKLKSHTTIMKGKGNKKTYPNYRVLRYEKVLSGVDLQFELENNHLKSSFFLEKGKQMESIEIEYDTPFEMSISKNGDLEFRDRDGMLIVREYNLIFLQQNQELEGRFLLDSSKKTISFQIDDPLFNPELSLVIDPNYATYVGGSNDDSKLRIVSDIEGSVYGTGKTWSSDFPISGDAKDEDIKNNGDAFLFKLDKDQKLIYSTYIGSYVLDYGASIGLDSNNNPIAAIYTKDYTSNTIMETTQNAYKENCDGLGGGAFIVKMNSDGSDYLWSTFICSDDQIEVLDLKVDSDDNVFLTGTTFGRVPPTGETATNYRCPANGGEKDTFIAALDDSGNNLLGSNCITGNDDDLGYAIDLSPDSIYIAGTTSSTDLSDTTGRYMDSNQGGTDCFVAKFQKSNFVTQWATYVGGDLDDKCQTLSLDTSENIWVGGSSLSVNFPTTTGSYQEDFSNSVTETDAVFFELNNEGDALLYGSYLGVITSAESADQILVDKDDLILIGGFGNPFAEYDFSFGEGGYVALFESNAVDLYKTVEIACSTFLSLENFNNTNWDWVSSGNLNTDLLDVSSDPFQRYQLYQDNWIIALEMNCGLGSYGTRDGCILCEPGTFTNETLQNQCIKCGLGYHSSNNGSTECLECEKGSYSDVEGLGDCKLCDYGTYNPSTGSTSSGNCIACPVGTYNPNQGSFNAEEGCLDCPAGTFNVNLEGKSLEDCNKCPAGTYNPHTRSNSSSVCQDCETGTVSDSGSSSCTHCGIGEEPSSIQDKCESCEAGYYASEEGLSRCTKCPDGEFNNDEGQSSCLKCTNEHFCLGGNSCGYGRDNNNYCNTCVEGYFTLNSNCRECLHGSIVWIIVVVVLVVILILYFLRNTAALEYFNNPLFGIALTGLQLVGLIISFDLDYPTGAQGFFRYFTSIFILDFWSMSSQNCHENFTFYHRWLLMFLLPFIFSFIFLIYVLIQSLKKEGDTDLKYNFMCSCYFKYTTALKYLYIPYLKICFDTFDSTYYEIIDARLLDADPNINTSSSKYKSYLAGFVIGLIIYVVGIPAVFAYILLKARSLLFAEDYNDKHGWIYMKYKENRYWFEMVEFLFKFLLAISSVMFKPKTEGHTWYLFAMFAVFLILFAYLRPHAGDYPRFVPEDKVEIGFYIIAWSMLSLAIDRFNFLIFILLYPTGFVFAFIGYKEYVTNYWYDDNQNKEKNQNEIEMDEMGENNNDEDNDETSSEDEYEVVQIDDNLTEYEKNAELLKIRRQKNDEMAGLREELDEKEDILKIQNEENFQLKNENKDLLKLNKKLRKKFDKIQDN</sequence>
<evidence type="ECO:0000259" key="5">
    <source>
        <dbReference type="Pfam" id="PF25778"/>
    </source>
</evidence>
<evidence type="ECO:0000256" key="1">
    <source>
        <dbReference type="SAM" id="Coils"/>
    </source>
</evidence>
<dbReference type="PANTHER" id="PTHR35580">
    <property type="entry name" value="CELL SURFACE GLYCOPROTEIN (S-LAYER PROTEIN)-LIKE PROTEIN"/>
    <property type="match status" value="1"/>
</dbReference>
<dbReference type="EMBL" id="JAOAOG010000301">
    <property type="protein sequence ID" value="KAJ6231346.1"/>
    <property type="molecule type" value="Genomic_DNA"/>
</dbReference>
<accession>A0ABQ8XFV0</accession>
<dbReference type="SUPFAM" id="SSF57184">
    <property type="entry name" value="Growth factor receptor domain"/>
    <property type="match status" value="2"/>
</dbReference>
<keyword evidence="7" id="KW-1185">Reference proteome</keyword>
<dbReference type="InterPro" id="IPR057708">
    <property type="entry name" value="DUF7948"/>
</dbReference>
<dbReference type="PANTHER" id="PTHR35580:SF1">
    <property type="entry name" value="PHYTASE-LIKE DOMAIN-CONTAINING PROTEIN"/>
    <property type="match status" value="1"/>
</dbReference>
<organism evidence="6 7">
    <name type="scientific">Anaeramoeba flamelloides</name>
    <dbReference type="NCBI Taxonomy" id="1746091"/>
    <lineage>
        <taxon>Eukaryota</taxon>
        <taxon>Metamonada</taxon>
        <taxon>Anaeramoebidae</taxon>
        <taxon>Anaeramoeba</taxon>
    </lineage>
</organism>
<keyword evidence="2" id="KW-1133">Transmembrane helix</keyword>
<feature type="coiled-coil region" evidence="1">
    <location>
        <begin position="1333"/>
        <end position="1408"/>
    </location>
</feature>
<dbReference type="Pfam" id="PF07699">
    <property type="entry name" value="Ephrin_rec_like"/>
    <property type="match status" value="2"/>
</dbReference>
<dbReference type="Proteomes" id="UP001150062">
    <property type="component" value="Unassembled WGS sequence"/>
</dbReference>
<feature type="transmembrane region" description="Helical" evidence="2">
    <location>
        <begin position="1186"/>
        <end position="1206"/>
    </location>
</feature>
<feature type="signal peptide" evidence="3">
    <location>
        <begin position="1"/>
        <end position="26"/>
    </location>
</feature>
<feature type="domain" description="DUF7948" evidence="5">
    <location>
        <begin position="98"/>
        <end position="247"/>
    </location>
</feature>
<feature type="domain" description="Tyrosine-protein kinase ephrin type A/B receptor-like" evidence="4">
    <location>
        <begin position="880"/>
        <end position="914"/>
    </location>
</feature>
<gene>
    <name evidence="6" type="ORF">M0813_06075</name>
</gene>
<feature type="transmembrane region" description="Helical" evidence="2">
    <location>
        <begin position="954"/>
        <end position="973"/>
    </location>
</feature>
<protein>
    <submittedName>
        <fullName evidence="6">Cell surface glycoprotein (S-layer protein)-like protein</fullName>
    </submittedName>
</protein>
<dbReference type="Pfam" id="PF25778">
    <property type="entry name" value="DUF7948"/>
    <property type="match status" value="1"/>
</dbReference>
<feature type="chain" id="PRO_5047441267" evidence="3">
    <location>
        <begin position="27"/>
        <end position="1408"/>
    </location>
</feature>
<dbReference type="CDD" id="cd00185">
    <property type="entry name" value="TNFRSF"/>
    <property type="match status" value="1"/>
</dbReference>
<dbReference type="SMART" id="SM01411">
    <property type="entry name" value="Ephrin_rec_like"/>
    <property type="match status" value="4"/>
</dbReference>
<dbReference type="InterPro" id="IPR052918">
    <property type="entry name" value="Motility_Chemotaxis_Reg"/>
</dbReference>
<dbReference type="InterPro" id="IPR011641">
    <property type="entry name" value="Tyr-kin_ephrin_A/B_rcpt-like"/>
</dbReference>
<feature type="transmembrane region" description="Helical" evidence="2">
    <location>
        <begin position="1135"/>
        <end position="1159"/>
    </location>
</feature>
<evidence type="ECO:0000256" key="3">
    <source>
        <dbReference type="SAM" id="SignalP"/>
    </source>
</evidence>
<feature type="transmembrane region" description="Helical" evidence="2">
    <location>
        <begin position="1266"/>
        <end position="1286"/>
    </location>
</feature>
<name>A0ABQ8XFV0_9EUKA</name>
<feature type="domain" description="Tyrosine-protein kinase ephrin type A/B receptor-like" evidence="4">
    <location>
        <begin position="736"/>
        <end position="781"/>
    </location>
</feature>
<feature type="transmembrane region" description="Helical" evidence="2">
    <location>
        <begin position="1212"/>
        <end position="1231"/>
    </location>
</feature>
<feature type="transmembrane region" description="Helical" evidence="2">
    <location>
        <begin position="985"/>
        <end position="1003"/>
    </location>
</feature>
<keyword evidence="2" id="KW-0472">Membrane</keyword>
<dbReference type="InterPro" id="IPR009030">
    <property type="entry name" value="Growth_fac_rcpt_cys_sf"/>
</dbReference>
<evidence type="ECO:0000259" key="4">
    <source>
        <dbReference type="Pfam" id="PF07699"/>
    </source>
</evidence>
<reference evidence="6" key="1">
    <citation type="submission" date="2022-08" db="EMBL/GenBank/DDBJ databases">
        <title>Novel sulfate-reducing endosymbionts in the free-living metamonad Anaeramoeba.</title>
        <authorList>
            <person name="Jerlstrom-Hultqvist J."/>
            <person name="Cepicka I."/>
            <person name="Gallot-Lavallee L."/>
            <person name="Salas-Leiva D."/>
            <person name="Curtis B.A."/>
            <person name="Zahonova K."/>
            <person name="Pipaliya S."/>
            <person name="Dacks J."/>
            <person name="Roger A.J."/>
        </authorList>
    </citation>
    <scope>NUCLEOTIDE SEQUENCE</scope>
    <source>
        <strain evidence="6">Schooner1</strain>
    </source>
</reference>
<keyword evidence="3" id="KW-0732">Signal</keyword>
<evidence type="ECO:0000313" key="6">
    <source>
        <dbReference type="EMBL" id="KAJ6231346.1"/>
    </source>
</evidence>
<feature type="transmembrane region" description="Helical" evidence="2">
    <location>
        <begin position="1044"/>
        <end position="1064"/>
    </location>
</feature>
<evidence type="ECO:0000313" key="7">
    <source>
        <dbReference type="Proteomes" id="UP001150062"/>
    </source>
</evidence>
<proteinExistence type="predicted"/>
<keyword evidence="1" id="KW-0175">Coiled coil</keyword>
<keyword evidence="2" id="KW-0812">Transmembrane</keyword>
<evidence type="ECO:0000256" key="2">
    <source>
        <dbReference type="SAM" id="Phobius"/>
    </source>
</evidence>
<dbReference type="Gene3D" id="2.10.50.10">
    <property type="entry name" value="Tumor Necrosis Factor Receptor, subunit A, domain 2"/>
    <property type="match status" value="3"/>
</dbReference>